<reference evidence="2 3" key="1">
    <citation type="submission" date="2018-12" db="EMBL/GenBank/DDBJ databases">
        <authorList>
            <consortium name="Pathogen Informatics"/>
        </authorList>
    </citation>
    <scope>NUCLEOTIDE SEQUENCE [LARGE SCALE GENOMIC DNA]</scope>
    <source>
        <strain evidence="2 3">NCTC9997</strain>
    </source>
</reference>
<feature type="domain" description="DUF2345" evidence="1">
    <location>
        <begin position="12"/>
        <end position="143"/>
    </location>
</feature>
<evidence type="ECO:0000313" key="2">
    <source>
        <dbReference type="EMBL" id="VED48989.1"/>
    </source>
</evidence>
<dbReference type="InterPro" id="IPR018769">
    <property type="entry name" value="VgrG2_DUF2345"/>
</dbReference>
<accession>A0A7Z8Z8U2</accession>
<dbReference type="Proteomes" id="UP000267630">
    <property type="component" value="Chromosome 3"/>
</dbReference>
<organism evidence="2 3">
    <name type="scientific">Raoultella terrigena</name>
    <name type="common">Klebsiella terrigena</name>
    <dbReference type="NCBI Taxonomy" id="577"/>
    <lineage>
        <taxon>Bacteria</taxon>
        <taxon>Pseudomonadati</taxon>
        <taxon>Pseudomonadota</taxon>
        <taxon>Gammaproteobacteria</taxon>
        <taxon>Enterobacterales</taxon>
        <taxon>Enterobacteriaceae</taxon>
        <taxon>Klebsiella/Raoultella group</taxon>
        <taxon>Raoultella</taxon>
    </lineage>
</organism>
<gene>
    <name evidence="2" type="ORF">NCTC9997_02518</name>
</gene>
<evidence type="ECO:0000313" key="3">
    <source>
        <dbReference type="Proteomes" id="UP000267630"/>
    </source>
</evidence>
<name>A0A7Z8Z8U2_RAOTE</name>
<keyword evidence="3" id="KW-1185">Reference proteome</keyword>
<evidence type="ECO:0000259" key="1">
    <source>
        <dbReference type="Pfam" id="PF10106"/>
    </source>
</evidence>
<protein>
    <submittedName>
        <fullName evidence="2">Rhs element Vgr protein</fullName>
    </submittedName>
</protein>
<dbReference type="Pfam" id="PF10106">
    <property type="entry name" value="DUF2345"/>
    <property type="match status" value="1"/>
</dbReference>
<sequence length="232" mass="24676">MFDQRLKPLNEMIHFHGPQGVAFTSGEHMQLAASKNVAMNAGGDFSSGSLGNTAVLAGEQIGLFARSGSLTLNASEGPVQIQAQNGEMHISAEQKLSLVSASDMLFAGKKKVTLIGGGSYLIIEGGKIEYGTDTTYTRKVKHSATTGSTALDANIPEMPMILPALSCGPNAAYFRVSDALTGNEDMEFTYQIQTPTGAIQGRTNSALTYTINSDSEENVVLDYVYQIRAGIR</sequence>
<proteinExistence type="predicted"/>
<dbReference type="RefSeq" id="WP_375708086.1">
    <property type="nucleotide sequence ID" value="NZ_RKHV01000012.1"/>
</dbReference>
<dbReference type="EMBL" id="LR134253">
    <property type="protein sequence ID" value="VED48989.1"/>
    <property type="molecule type" value="Genomic_DNA"/>
</dbReference>
<dbReference type="AlphaFoldDB" id="A0A7Z8Z8U2"/>